<feature type="transmembrane region" description="Helical" evidence="9">
    <location>
        <begin position="868"/>
        <end position="891"/>
    </location>
</feature>
<feature type="domain" description="NADH:quinone oxidoreductase/Mrp antiporter transmembrane" evidence="10">
    <location>
        <begin position="125"/>
        <end position="408"/>
    </location>
</feature>
<feature type="transmembrane region" description="Helical" evidence="9">
    <location>
        <begin position="568"/>
        <end position="587"/>
    </location>
</feature>
<dbReference type="NCBIfam" id="NF009290">
    <property type="entry name" value="PRK12650.1"/>
    <property type="match status" value="1"/>
</dbReference>
<evidence type="ECO:0000256" key="4">
    <source>
        <dbReference type="ARBA" id="ARBA00022692"/>
    </source>
</evidence>
<dbReference type="PANTHER" id="PTHR43373:SF1">
    <property type="entry name" value="NA(+)_H(+) ANTIPORTER SUBUNIT A"/>
    <property type="match status" value="1"/>
</dbReference>
<evidence type="ECO:0000259" key="10">
    <source>
        <dbReference type="Pfam" id="PF00361"/>
    </source>
</evidence>
<dbReference type="EMBL" id="CP115965">
    <property type="protein sequence ID" value="WZW99785.1"/>
    <property type="molecule type" value="Genomic_DNA"/>
</dbReference>
<feature type="compositionally biased region" description="Basic and acidic residues" evidence="8">
    <location>
        <begin position="939"/>
        <end position="953"/>
    </location>
</feature>
<feature type="transmembrane region" description="Helical" evidence="9">
    <location>
        <begin position="626"/>
        <end position="645"/>
    </location>
</feature>
<feature type="domain" description="MrpA C-terminal/MbhD" evidence="12">
    <location>
        <begin position="610"/>
        <end position="674"/>
    </location>
</feature>
<evidence type="ECO:0000259" key="11">
    <source>
        <dbReference type="Pfam" id="PF04039"/>
    </source>
</evidence>
<feature type="transmembrane region" description="Helical" evidence="9">
    <location>
        <begin position="160"/>
        <end position="180"/>
    </location>
</feature>
<feature type="transmembrane region" description="Helical" evidence="9">
    <location>
        <begin position="266"/>
        <end position="288"/>
    </location>
</feature>
<dbReference type="InterPro" id="IPR046806">
    <property type="entry name" value="MrpA_C/MbhE"/>
</dbReference>
<feature type="domain" description="Na+/H+ antiporter MnhB subunit-related protein" evidence="11">
    <location>
        <begin position="810"/>
        <end position="926"/>
    </location>
</feature>
<evidence type="ECO:0000256" key="8">
    <source>
        <dbReference type="SAM" id="MobiDB-lite"/>
    </source>
</evidence>
<feature type="region of interest" description="Disordered" evidence="8">
    <location>
        <begin position="772"/>
        <end position="791"/>
    </location>
</feature>
<feature type="transmembrane region" description="Helical" evidence="9">
    <location>
        <begin position="319"/>
        <end position="343"/>
    </location>
</feature>
<proteinExistence type="predicted"/>
<feature type="transmembrane region" description="Helical" evidence="9">
    <location>
        <begin position="651"/>
        <end position="670"/>
    </location>
</feature>
<evidence type="ECO:0000256" key="3">
    <source>
        <dbReference type="ARBA" id="ARBA00022475"/>
    </source>
</evidence>
<dbReference type="RefSeq" id="WP_342373308.1">
    <property type="nucleotide sequence ID" value="NZ_CP115965.1"/>
</dbReference>
<dbReference type="Pfam" id="PF04039">
    <property type="entry name" value="MnhB"/>
    <property type="match status" value="1"/>
</dbReference>
<evidence type="ECO:0000256" key="6">
    <source>
        <dbReference type="ARBA" id="ARBA00023136"/>
    </source>
</evidence>
<feature type="transmembrane region" description="Helical" evidence="9">
    <location>
        <begin position="200"/>
        <end position="219"/>
    </location>
</feature>
<feature type="transmembrane region" description="Helical" evidence="9">
    <location>
        <begin position="690"/>
        <end position="707"/>
    </location>
</feature>
<evidence type="ECO:0000313" key="15">
    <source>
        <dbReference type="Proteomes" id="UP001434337"/>
    </source>
</evidence>
<feature type="transmembrane region" description="Helical" evidence="9">
    <location>
        <begin position="911"/>
        <end position="932"/>
    </location>
</feature>
<keyword evidence="4 7" id="KW-0812">Transmembrane</keyword>
<dbReference type="InterPro" id="IPR050616">
    <property type="entry name" value="CPA3_Na-H_Antiporter_A"/>
</dbReference>
<feature type="transmembrane region" description="Helical" evidence="9">
    <location>
        <begin position="106"/>
        <end position="124"/>
    </location>
</feature>
<gene>
    <name evidence="14" type="ORF">PCC79_06210</name>
</gene>
<comment type="subcellular location">
    <subcellularLocation>
        <location evidence="1">Cell membrane</location>
        <topology evidence="1">Multi-pass membrane protein</topology>
    </subcellularLocation>
    <subcellularLocation>
        <location evidence="7">Membrane</location>
        <topology evidence="7">Multi-pass membrane protein</topology>
    </subcellularLocation>
</comment>
<protein>
    <submittedName>
        <fullName evidence="14">DUF4040 family protein</fullName>
    </submittedName>
</protein>
<accession>A0ABZ3CDT3</accession>
<feature type="transmembrane region" description="Helical" evidence="9">
    <location>
        <begin position="406"/>
        <end position="431"/>
    </location>
</feature>
<dbReference type="PRINTS" id="PR01434">
    <property type="entry name" value="NADHDHGNASE5"/>
</dbReference>
<evidence type="ECO:0000313" key="14">
    <source>
        <dbReference type="EMBL" id="WZW99785.1"/>
    </source>
</evidence>
<feature type="transmembrane region" description="Helical" evidence="9">
    <location>
        <begin position="364"/>
        <end position="386"/>
    </location>
</feature>
<evidence type="ECO:0000256" key="5">
    <source>
        <dbReference type="ARBA" id="ARBA00022989"/>
    </source>
</evidence>
<keyword evidence="5 9" id="KW-1133">Transmembrane helix</keyword>
<evidence type="ECO:0000256" key="1">
    <source>
        <dbReference type="ARBA" id="ARBA00004651"/>
    </source>
</evidence>
<feature type="domain" description="MrpA C-terminal/MbhE" evidence="13">
    <location>
        <begin position="690"/>
        <end position="767"/>
    </location>
</feature>
<keyword evidence="6 9" id="KW-0472">Membrane</keyword>
<dbReference type="Pfam" id="PF13244">
    <property type="entry name" value="MbhD"/>
    <property type="match status" value="1"/>
</dbReference>
<dbReference type="InterPro" id="IPR007182">
    <property type="entry name" value="MnhB"/>
</dbReference>
<evidence type="ECO:0000256" key="9">
    <source>
        <dbReference type="SAM" id="Phobius"/>
    </source>
</evidence>
<dbReference type="InterPro" id="IPR001750">
    <property type="entry name" value="ND/Mrp_TM"/>
</dbReference>
<feature type="transmembrane region" description="Helical" evidence="9">
    <location>
        <begin position="812"/>
        <end position="830"/>
    </location>
</feature>
<feature type="transmembrane region" description="Helical" evidence="9">
    <location>
        <begin position="836"/>
        <end position="856"/>
    </location>
</feature>
<feature type="transmembrane region" description="Helical" evidence="9">
    <location>
        <begin position="599"/>
        <end position="619"/>
    </location>
</feature>
<reference evidence="14 15" key="1">
    <citation type="journal article" date="2023" name="Environ Microbiome">
        <title>A coral-associated actinobacterium mitigates coral bleaching under heat stress.</title>
        <authorList>
            <person name="Li J."/>
            <person name="Zou Y."/>
            <person name="Li Q."/>
            <person name="Zhang J."/>
            <person name="Bourne D.G."/>
            <person name="Lyu Y."/>
            <person name="Liu C."/>
            <person name="Zhang S."/>
        </authorList>
    </citation>
    <scope>NUCLEOTIDE SEQUENCE [LARGE SCALE GENOMIC DNA]</scope>
    <source>
        <strain evidence="14 15">SCSIO 13291</strain>
    </source>
</reference>
<dbReference type="Proteomes" id="UP001434337">
    <property type="component" value="Chromosome"/>
</dbReference>
<evidence type="ECO:0000256" key="2">
    <source>
        <dbReference type="ARBA" id="ARBA00022448"/>
    </source>
</evidence>
<evidence type="ECO:0000259" key="12">
    <source>
        <dbReference type="Pfam" id="PF13244"/>
    </source>
</evidence>
<feature type="transmembrane region" description="Helical" evidence="9">
    <location>
        <begin position="451"/>
        <end position="473"/>
    </location>
</feature>
<feature type="transmembrane region" description="Helical" evidence="9">
    <location>
        <begin position="295"/>
        <end position="313"/>
    </location>
</feature>
<keyword evidence="3" id="KW-1003">Cell membrane</keyword>
<organism evidence="14 15">
    <name type="scientific">Propioniciclava soli</name>
    <dbReference type="NCBI Taxonomy" id="2775081"/>
    <lineage>
        <taxon>Bacteria</taxon>
        <taxon>Bacillati</taxon>
        <taxon>Actinomycetota</taxon>
        <taxon>Actinomycetes</taxon>
        <taxon>Propionibacteriales</taxon>
        <taxon>Propionibacteriaceae</taxon>
        <taxon>Propioniciclava</taxon>
    </lineage>
</organism>
<keyword evidence="15" id="KW-1185">Reference proteome</keyword>
<evidence type="ECO:0000256" key="7">
    <source>
        <dbReference type="RuleBase" id="RU000320"/>
    </source>
</evidence>
<name>A0ABZ3CDT3_9ACTN</name>
<feature type="transmembrane region" description="Helical" evidence="9">
    <location>
        <begin position="504"/>
        <end position="523"/>
    </location>
</feature>
<feature type="transmembrane region" description="Helical" evidence="9">
    <location>
        <begin position="76"/>
        <end position="94"/>
    </location>
</feature>
<feature type="transmembrane region" description="Helical" evidence="9">
    <location>
        <begin position="130"/>
        <end position="148"/>
    </location>
</feature>
<dbReference type="Pfam" id="PF20501">
    <property type="entry name" value="MbhE"/>
    <property type="match status" value="1"/>
</dbReference>
<dbReference type="PANTHER" id="PTHR43373">
    <property type="entry name" value="NA(+)/H(+) ANTIPORTER SUBUNIT"/>
    <property type="match status" value="1"/>
</dbReference>
<keyword evidence="2" id="KW-0813">Transport</keyword>
<evidence type="ECO:0000259" key="13">
    <source>
        <dbReference type="Pfam" id="PF20501"/>
    </source>
</evidence>
<dbReference type="Pfam" id="PF00361">
    <property type="entry name" value="Proton_antipo_M"/>
    <property type="match status" value="1"/>
</dbReference>
<dbReference type="InterPro" id="IPR025383">
    <property type="entry name" value="MrpA_C/MbhD"/>
</dbReference>
<sequence>MSMVWTLGVLALAVVLTPLLNRFLGRAAGWPLAALYLAATATLWPAIAEVFAGGTPTFAVPWVEALGVAFALRLDGLGVVFSLIALLIGAVVFVYSTDYLGRGSQLSFYLVMTVFTLAMVGLVMADDLVVLFICWELTSLASFFLIARSGNAGEAASMRTLLLTFMGGLALLAGVALIVVRTGTTNLTAALASDVWTTDGTFTAVVATLVLLAGFTKSAQFPFHVWLPDAMAAITPVSAYLHAAAVVKAGIFLLMRFSPAFHAAPVWNAALISAGLFTAALGAWFALTQTDLKKLMAYSTVSQLGLIVATIGVGTEAALAAAVIHTIAHALFKSGLFMMVGVVDHSTGTRDLRRLPVLWRRMPLSFTVTAVGAASMAGLPPLLGFISKESLFAALLDAPGAAWTGWLALVLAAGASVLTFAYCTKILFGGFVDGRGADRDSDHELHPHEGVMLGAAAVPILTGVPLGLAAFLLDAPVDLATRAALPLSDPHAHFTLWHGITPELIATLVVFALGGVVIARRAALWPVLEAHRFPVDGAVVIGALHDGLRAAARPWVRVFVSDHPDRHLAVLFGAYLAVVLPGLVLVAPGTPAFAVGPVALTQPVDVVVCLLIAASVVCLCLTTSRLAATLCLSAIGIISTVQILALGAPDVALTQLLVESLTVIVIMLMLQKLPTHFNFKTTPRVAKASAIAVGMGLAAGGATWFLAARRPRSDVADYYAGNATDVTSAQNIVNVILVEFRALDTLGELTVLGMAGIAILALVSSVRHRQLDPSPEEDRTHVPPPELALRPEGTPAHRAITDAWSNVLPMQLVLRFMVPVLVVLSALIFWRGHNEPGGGFIAALVGSAVVGLIYLSTSRDRQIGPPRLPIRLIGWGVVIAVVTGLFGLAFASSFLEPIHGYLGGVHLVTSMLFDVGVYLAVIGLVMLAFNLLGTSGDSLTRDGGESTRERADEAVEGELPGPLDTVRGEPAAAGRVGVRSRFLAEGTPPKELGR</sequence>
<feature type="transmembrane region" description="Helical" evidence="9">
    <location>
        <begin position="231"/>
        <end position="254"/>
    </location>
</feature>
<feature type="transmembrane region" description="Helical" evidence="9">
    <location>
        <begin position="749"/>
        <end position="766"/>
    </location>
</feature>
<feature type="region of interest" description="Disordered" evidence="8">
    <location>
        <begin position="939"/>
        <end position="969"/>
    </location>
</feature>